<name>A0A1E1MUF4_RHYSE</name>
<reference evidence="3" key="1">
    <citation type="submission" date="2016-03" db="EMBL/GenBank/DDBJ databases">
        <authorList>
            <person name="Guldener U."/>
        </authorList>
    </citation>
    <scope>NUCLEOTIDE SEQUENCE [LARGE SCALE GENOMIC DNA]</scope>
</reference>
<protein>
    <submittedName>
        <fullName evidence="2">Uncharacterized protein</fullName>
    </submittedName>
</protein>
<feature type="region of interest" description="Disordered" evidence="1">
    <location>
        <begin position="114"/>
        <end position="134"/>
    </location>
</feature>
<organism evidence="2 3">
    <name type="scientific">Rhynchosporium secalis</name>
    <name type="common">Barley scald fungus</name>
    <dbReference type="NCBI Taxonomy" id="38038"/>
    <lineage>
        <taxon>Eukaryota</taxon>
        <taxon>Fungi</taxon>
        <taxon>Dikarya</taxon>
        <taxon>Ascomycota</taxon>
        <taxon>Pezizomycotina</taxon>
        <taxon>Leotiomycetes</taxon>
        <taxon>Helotiales</taxon>
        <taxon>Ploettnerulaceae</taxon>
        <taxon>Rhynchosporium</taxon>
    </lineage>
</organism>
<evidence type="ECO:0000313" key="2">
    <source>
        <dbReference type="EMBL" id="CZT52691.1"/>
    </source>
</evidence>
<feature type="compositionally biased region" description="Polar residues" evidence="1">
    <location>
        <begin position="199"/>
        <end position="222"/>
    </location>
</feature>
<dbReference type="EMBL" id="FJVC01000616">
    <property type="protein sequence ID" value="CZT52691.1"/>
    <property type="molecule type" value="Genomic_DNA"/>
</dbReference>
<gene>
    <name evidence="2" type="ORF">RSE6_14048</name>
</gene>
<evidence type="ECO:0000256" key="1">
    <source>
        <dbReference type="SAM" id="MobiDB-lite"/>
    </source>
</evidence>
<accession>A0A1E1MUF4</accession>
<proteinExistence type="predicted"/>
<dbReference type="Proteomes" id="UP000177625">
    <property type="component" value="Unassembled WGS sequence"/>
</dbReference>
<sequence>MSQNPQSFVYESLGYALRSEKVPIVFWYILYYHFRSQQCYIRLAAIEEYRESDLSTHTKLPWETLWSMKAVMENLDFDRALTNNNCFYNSMIYRSLRQDTVNLSYEQRRKFDSRHTDTCAEGSETQNIQKDNEWTTENKQLELEQKKSDNDTTQHSDHQDQQPSEIFGFWTLYISKAYTSHLLYCQYVKPVKPAKCSFDSSQPTTCRQRSDTDTPQDNSKTSHVFHGRFQGARTRAWLDCSALKPC</sequence>
<evidence type="ECO:0000313" key="3">
    <source>
        <dbReference type="Proteomes" id="UP000177625"/>
    </source>
</evidence>
<keyword evidence="3" id="KW-1185">Reference proteome</keyword>
<feature type="region of interest" description="Disordered" evidence="1">
    <location>
        <begin position="199"/>
        <end position="224"/>
    </location>
</feature>
<dbReference type="AlphaFoldDB" id="A0A1E1MUF4"/>